<dbReference type="RefSeq" id="WP_317996123.1">
    <property type="nucleotide sequence ID" value="NZ_AP025523.1"/>
</dbReference>
<dbReference type="SUPFAM" id="SSF46785">
    <property type="entry name" value="Winged helix' DNA-binding domain"/>
    <property type="match status" value="1"/>
</dbReference>
<dbReference type="KEGG" id="vab:WPS_03310"/>
<dbReference type="PANTHER" id="PTHR37318:SF1">
    <property type="entry name" value="BSL7504 PROTEIN"/>
    <property type="match status" value="1"/>
</dbReference>
<evidence type="ECO:0000313" key="3">
    <source>
        <dbReference type="Proteomes" id="UP001317532"/>
    </source>
</evidence>
<dbReference type="InterPro" id="IPR036390">
    <property type="entry name" value="WH_DNA-bd_sf"/>
</dbReference>
<proteinExistence type="predicted"/>
<accession>A0AAN2C7Q9</accession>
<gene>
    <name evidence="2" type="ORF">WPS_03310</name>
</gene>
<feature type="domain" description="Winged helix DNA-binding" evidence="1">
    <location>
        <begin position="20"/>
        <end position="99"/>
    </location>
</feature>
<organism evidence="2 3">
    <name type="scientific">Vulcanimicrobium alpinum</name>
    <dbReference type="NCBI Taxonomy" id="3016050"/>
    <lineage>
        <taxon>Bacteria</taxon>
        <taxon>Bacillati</taxon>
        <taxon>Vulcanimicrobiota</taxon>
        <taxon>Vulcanimicrobiia</taxon>
        <taxon>Vulcanimicrobiales</taxon>
        <taxon>Vulcanimicrobiaceae</taxon>
        <taxon>Vulcanimicrobium</taxon>
    </lineage>
</organism>
<dbReference type="EMBL" id="AP025523">
    <property type="protein sequence ID" value="BDE05055.1"/>
    <property type="molecule type" value="Genomic_DNA"/>
</dbReference>
<reference evidence="2 3" key="1">
    <citation type="journal article" date="2022" name="ISME Commun">
        <title>Vulcanimicrobium alpinus gen. nov. sp. nov., the first cultivated representative of the candidate phylum 'Eremiobacterota', is a metabolically versatile aerobic anoxygenic phototroph.</title>
        <authorList>
            <person name="Yabe S."/>
            <person name="Muto K."/>
            <person name="Abe K."/>
            <person name="Yokota A."/>
            <person name="Staudigel H."/>
            <person name="Tebo B.M."/>
        </authorList>
    </citation>
    <scope>NUCLEOTIDE SEQUENCE [LARGE SCALE GENOMIC DNA]</scope>
    <source>
        <strain evidence="2 3">WC8-2</strain>
    </source>
</reference>
<dbReference type="InterPro" id="IPR027395">
    <property type="entry name" value="WH_DNA-bd_dom"/>
</dbReference>
<dbReference type="Proteomes" id="UP001317532">
    <property type="component" value="Chromosome"/>
</dbReference>
<evidence type="ECO:0000313" key="2">
    <source>
        <dbReference type="EMBL" id="BDE05055.1"/>
    </source>
</evidence>
<evidence type="ECO:0000259" key="1">
    <source>
        <dbReference type="Pfam" id="PF13601"/>
    </source>
</evidence>
<dbReference type="InterPro" id="IPR036388">
    <property type="entry name" value="WH-like_DNA-bd_sf"/>
</dbReference>
<dbReference type="AlphaFoldDB" id="A0AAN2C7Q9"/>
<dbReference type="Gene3D" id="1.10.10.10">
    <property type="entry name" value="Winged helix-like DNA-binding domain superfamily/Winged helix DNA-binding domain"/>
    <property type="match status" value="1"/>
</dbReference>
<dbReference type="Pfam" id="PF13601">
    <property type="entry name" value="HTH_34"/>
    <property type="match status" value="1"/>
</dbReference>
<protein>
    <submittedName>
        <fullName evidence="2">Transcriptional regulator</fullName>
    </submittedName>
</protein>
<sequence>MHDAPFAFAGLERIFHERGRLAVCACLIANPDGMRFTELQDACGLTDGNLNRHLHALAEVGIVESERVRGRGRPATFVRITEEGRTRFLAYVDELEAVVRGVQREAESASARLAPQT</sequence>
<keyword evidence="3" id="KW-1185">Reference proteome</keyword>
<name>A0AAN2C7Q9_UNVUL</name>
<dbReference type="PANTHER" id="PTHR37318">
    <property type="entry name" value="BSL7504 PROTEIN"/>
    <property type="match status" value="1"/>
</dbReference>